<keyword evidence="5" id="KW-1185">Reference proteome</keyword>
<dbReference type="InterPro" id="IPR000086">
    <property type="entry name" value="NUDIX_hydrolase_dom"/>
</dbReference>
<comment type="cofactor">
    <cofactor evidence="1">
        <name>Mg(2+)</name>
        <dbReference type="ChEBI" id="CHEBI:18420"/>
    </cofactor>
</comment>
<dbReference type="PANTHER" id="PTHR43046">
    <property type="entry name" value="GDP-MANNOSE MANNOSYL HYDROLASE"/>
    <property type="match status" value="1"/>
</dbReference>
<evidence type="ECO:0000313" key="4">
    <source>
        <dbReference type="EMBL" id="SDD48520.1"/>
    </source>
</evidence>
<proteinExistence type="predicted"/>
<name>A0A1G6V4E0_9RHOB</name>
<feature type="domain" description="Nudix hydrolase" evidence="3">
    <location>
        <begin position="15"/>
        <end position="149"/>
    </location>
</feature>
<protein>
    <submittedName>
        <fullName evidence="4">8-oxo-dGTP diphosphatase</fullName>
    </submittedName>
</protein>
<reference evidence="4 5" key="1">
    <citation type="submission" date="2016-10" db="EMBL/GenBank/DDBJ databases">
        <authorList>
            <person name="de Groot N.N."/>
        </authorList>
    </citation>
    <scope>NUCLEOTIDE SEQUENCE [LARGE SCALE GENOMIC DNA]</scope>
    <source>
        <strain evidence="4 5">DSM 22220</strain>
    </source>
</reference>
<dbReference type="Proteomes" id="UP000199344">
    <property type="component" value="Unassembled WGS sequence"/>
</dbReference>
<sequence length="157" mass="17523">MSGDLARPRPWSCGDGFVATKLILLHGDDLLTYLRDDRPDIPHPAQWDLPGGGREGDESAADCALRELAEEFGLHFSADRLRAPVAFTNPARPDYVSVFYCGALRECDIAAIRFGDEGICWRMMRVADYIVHPAAVPHFRARVAHCLSQARSELDWL</sequence>
<dbReference type="Pfam" id="PF00293">
    <property type="entry name" value="NUDIX"/>
    <property type="match status" value="1"/>
</dbReference>
<evidence type="ECO:0000256" key="2">
    <source>
        <dbReference type="ARBA" id="ARBA00022801"/>
    </source>
</evidence>
<dbReference type="PROSITE" id="PS51462">
    <property type="entry name" value="NUDIX"/>
    <property type="match status" value="1"/>
</dbReference>
<accession>A0A1G6V4E0</accession>
<dbReference type="GO" id="GO:0016787">
    <property type="term" value="F:hydrolase activity"/>
    <property type="evidence" value="ECO:0007669"/>
    <property type="project" value="UniProtKB-KW"/>
</dbReference>
<dbReference type="EMBL" id="FNAH01000001">
    <property type="protein sequence ID" value="SDD48520.1"/>
    <property type="molecule type" value="Genomic_DNA"/>
</dbReference>
<dbReference type="InterPro" id="IPR020084">
    <property type="entry name" value="NUDIX_hydrolase_CS"/>
</dbReference>
<dbReference type="PANTHER" id="PTHR43046:SF14">
    <property type="entry name" value="MUTT_NUDIX FAMILY PROTEIN"/>
    <property type="match status" value="1"/>
</dbReference>
<dbReference type="STRING" id="591205.SAMN05421538_101705"/>
<dbReference type="RefSeq" id="WP_245726989.1">
    <property type="nucleotide sequence ID" value="NZ_FNAH01000001.1"/>
</dbReference>
<dbReference type="SUPFAM" id="SSF55811">
    <property type="entry name" value="Nudix"/>
    <property type="match status" value="1"/>
</dbReference>
<dbReference type="PROSITE" id="PS00893">
    <property type="entry name" value="NUDIX_BOX"/>
    <property type="match status" value="1"/>
</dbReference>
<evidence type="ECO:0000259" key="3">
    <source>
        <dbReference type="PROSITE" id="PS51462"/>
    </source>
</evidence>
<evidence type="ECO:0000313" key="5">
    <source>
        <dbReference type="Proteomes" id="UP000199344"/>
    </source>
</evidence>
<organism evidence="4 5">
    <name type="scientific">Paracoccus isoporae</name>
    <dbReference type="NCBI Taxonomy" id="591205"/>
    <lineage>
        <taxon>Bacteria</taxon>
        <taxon>Pseudomonadati</taxon>
        <taxon>Pseudomonadota</taxon>
        <taxon>Alphaproteobacteria</taxon>
        <taxon>Rhodobacterales</taxon>
        <taxon>Paracoccaceae</taxon>
        <taxon>Paracoccus</taxon>
    </lineage>
</organism>
<keyword evidence="2" id="KW-0378">Hydrolase</keyword>
<dbReference type="Gene3D" id="3.90.79.10">
    <property type="entry name" value="Nucleoside Triphosphate Pyrophosphohydrolase"/>
    <property type="match status" value="1"/>
</dbReference>
<gene>
    <name evidence="4" type="ORF">SAMN05421538_101705</name>
</gene>
<dbReference type="AlphaFoldDB" id="A0A1G6V4E0"/>
<evidence type="ECO:0000256" key="1">
    <source>
        <dbReference type="ARBA" id="ARBA00001946"/>
    </source>
</evidence>
<dbReference type="InterPro" id="IPR015797">
    <property type="entry name" value="NUDIX_hydrolase-like_dom_sf"/>
</dbReference>